<dbReference type="InterPro" id="IPR003439">
    <property type="entry name" value="ABC_transporter-like_ATP-bd"/>
</dbReference>
<dbReference type="InterPro" id="IPR027417">
    <property type="entry name" value="P-loop_NTPase"/>
</dbReference>
<dbReference type="Gene3D" id="3.40.50.300">
    <property type="entry name" value="P-loop containing nucleotide triphosphate hydrolases"/>
    <property type="match status" value="1"/>
</dbReference>
<sequence>MLEARQLTCQRDERTLFNALSFSVESGEMAQVAGKNGAGKTTLLRILAGLAMADEGEVFWQNQPLRRQRDNFHGDLLWIGHQPGIKSVLTPFENLSFFHADAAEEQLWAALEQTGLPGFEDLPVNQLSAGQQRRAALARLWLSTAKLWLLDEPFTALDTAGIERLTRRLQQHVSTGGIVILTSHQPLSCAVRQIHLQDTGGISSRSRNRQPAVVFPDCDYAVSARHWPGAAAAGAHCAGGYLGGGFTGFFNGDGQAVPGRLSGRFAGTTDAAAGAFAVGGAGESDRSLGGDRATAVIAFAAGGLAARAGFLWLAGDGRHFAAGDADAELPRRARGRVNGRSETGRGVAQPVGVAANHPAINFCHRRDGCRLNASADRGLYGNSWRAAGR</sequence>
<dbReference type="GO" id="GO:0016887">
    <property type="term" value="F:ATP hydrolysis activity"/>
    <property type="evidence" value="ECO:0007669"/>
    <property type="project" value="InterPro"/>
</dbReference>
<gene>
    <name evidence="8" type="ORF">BBAD15_g2905</name>
</gene>
<keyword evidence="6" id="KW-0472">Membrane</keyword>
<feature type="domain" description="ABC transporter" evidence="7">
    <location>
        <begin position="2"/>
        <end position="224"/>
    </location>
</feature>
<evidence type="ECO:0000313" key="8">
    <source>
        <dbReference type="EMBL" id="KGQ11358.1"/>
    </source>
</evidence>
<keyword evidence="2" id="KW-0547">Nucleotide-binding</keyword>
<protein>
    <submittedName>
        <fullName evidence="8">Cytochrome c biogenesis ATP-binding export protein CcmA</fullName>
    </submittedName>
</protein>
<evidence type="ECO:0000256" key="3">
    <source>
        <dbReference type="ARBA" id="ARBA00022748"/>
    </source>
</evidence>
<reference evidence="8 9" key="1">
    <citation type="submission" date="2012-10" db="EMBL/GenBank/DDBJ databases">
        <title>Genome sequencing and analysis of entomopathogenic fungi Beauveria bassiana D1-5.</title>
        <authorList>
            <person name="Li Q."/>
            <person name="Wang L."/>
            <person name="Zhang Z."/>
            <person name="Wang Q."/>
            <person name="Ren J."/>
            <person name="Wang M."/>
            <person name="Xu W."/>
            <person name="Wang J."/>
            <person name="Lu Y."/>
            <person name="Du Q."/>
            <person name="Sun Z."/>
        </authorList>
    </citation>
    <scope>NUCLEOTIDE SEQUENCE [LARGE SCALE GENOMIC DNA]</scope>
    <source>
        <strain evidence="8 9">D1-5</strain>
    </source>
</reference>
<keyword evidence="1" id="KW-0813">Transport</keyword>
<dbReference type="STRING" id="1245745.A0A0A2VUQ3"/>
<dbReference type="CDD" id="cd03231">
    <property type="entry name" value="ABC_CcmA_heme_exporter"/>
    <property type="match status" value="1"/>
</dbReference>
<dbReference type="GO" id="GO:0022857">
    <property type="term" value="F:transmembrane transporter activity"/>
    <property type="evidence" value="ECO:0007669"/>
    <property type="project" value="InterPro"/>
</dbReference>
<accession>A0A0A2VUQ3</accession>
<evidence type="ECO:0000313" key="9">
    <source>
        <dbReference type="Proteomes" id="UP000030106"/>
    </source>
</evidence>
<organism evidence="8 9">
    <name type="scientific">Beauveria bassiana D1-5</name>
    <dbReference type="NCBI Taxonomy" id="1245745"/>
    <lineage>
        <taxon>Eukaryota</taxon>
        <taxon>Fungi</taxon>
        <taxon>Dikarya</taxon>
        <taxon>Ascomycota</taxon>
        <taxon>Pezizomycotina</taxon>
        <taxon>Sordariomycetes</taxon>
        <taxon>Hypocreomycetidae</taxon>
        <taxon>Hypocreales</taxon>
        <taxon>Cordycipitaceae</taxon>
        <taxon>Beauveria</taxon>
    </lineage>
</organism>
<dbReference type="NCBIfam" id="TIGR01189">
    <property type="entry name" value="ccmA"/>
    <property type="match status" value="1"/>
</dbReference>
<dbReference type="Pfam" id="PF00005">
    <property type="entry name" value="ABC_tran"/>
    <property type="match status" value="1"/>
</dbReference>
<dbReference type="AlphaFoldDB" id="A0A0A2VUQ3"/>
<dbReference type="InterPro" id="IPR003593">
    <property type="entry name" value="AAA+_ATPase"/>
</dbReference>
<dbReference type="PANTHER" id="PTHR43499:SF1">
    <property type="entry name" value="ABC TRANSPORTER I FAMILY MEMBER 1"/>
    <property type="match status" value="1"/>
</dbReference>
<dbReference type="HOGENOM" id="CLU_709770_0_0_1"/>
<dbReference type="GO" id="GO:0017004">
    <property type="term" value="P:cytochrome complex assembly"/>
    <property type="evidence" value="ECO:0007669"/>
    <property type="project" value="UniProtKB-KW"/>
</dbReference>
<dbReference type="Proteomes" id="UP000030106">
    <property type="component" value="Unassembled WGS sequence"/>
</dbReference>
<dbReference type="InterPro" id="IPR017871">
    <property type="entry name" value="ABC_transporter-like_CS"/>
</dbReference>
<dbReference type="SMART" id="SM00382">
    <property type="entry name" value="AAA"/>
    <property type="match status" value="1"/>
</dbReference>
<evidence type="ECO:0000256" key="4">
    <source>
        <dbReference type="ARBA" id="ARBA00022840"/>
    </source>
</evidence>
<keyword evidence="5" id="KW-1278">Translocase</keyword>
<dbReference type="PANTHER" id="PTHR43499">
    <property type="entry name" value="ABC TRANSPORTER I FAMILY MEMBER 1"/>
    <property type="match status" value="1"/>
</dbReference>
<evidence type="ECO:0000256" key="2">
    <source>
        <dbReference type="ARBA" id="ARBA00022741"/>
    </source>
</evidence>
<name>A0A0A2VUQ3_BEABA</name>
<evidence type="ECO:0000256" key="6">
    <source>
        <dbReference type="ARBA" id="ARBA00023136"/>
    </source>
</evidence>
<keyword evidence="3" id="KW-0201">Cytochrome c-type biogenesis</keyword>
<comment type="caution">
    <text evidence="8">The sequence shown here is derived from an EMBL/GenBank/DDBJ whole genome shotgun (WGS) entry which is preliminary data.</text>
</comment>
<dbReference type="GO" id="GO:0005524">
    <property type="term" value="F:ATP binding"/>
    <property type="evidence" value="ECO:0007669"/>
    <property type="project" value="UniProtKB-KW"/>
</dbReference>
<dbReference type="PROSITE" id="PS50893">
    <property type="entry name" value="ABC_TRANSPORTER_2"/>
    <property type="match status" value="1"/>
</dbReference>
<evidence type="ECO:0000256" key="1">
    <source>
        <dbReference type="ARBA" id="ARBA00022448"/>
    </source>
</evidence>
<evidence type="ECO:0000256" key="5">
    <source>
        <dbReference type="ARBA" id="ARBA00022967"/>
    </source>
</evidence>
<keyword evidence="4 8" id="KW-0067">ATP-binding</keyword>
<proteinExistence type="predicted"/>
<dbReference type="NCBIfam" id="NF010061">
    <property type="entry name" value="PRK13538.1"/>
    <property type="match status" value="1"/>
</dbReference>
<dbReference type="PROSITE" id="PS00211">
    <property type="entry name" value="ABC_TRANSPORTER_1"/>
    <property type="match status" value="1"/>
</dbReference>
<dbReference type="InterPro" id="IPR005895">
    <property type="entry name" value="ABC_transptr_haem_export_CcmA"/>
</dbReference>
<evidence type="ECO:0000259" key="7">
    <source>
        <dbReference type="PROSITE" id="PS50893"/>
    </source>
</evidence>
<dbReference type="SUPFAM" id="SSF52540">
    <property type="entry name" value="P-loop containing nucleoside triphosphate hydrolases"/>
    <property type="match status" value="1"/>
</dbReference>
<dbReference type="EMBL" id="ANFO01000222">
    <property type="protein sequence ID" value="KGQ11358.1"/>
    <property type="molecule type" value="Genomic_DNA"/>
</dbReference>